<dbReference type="InterPro" id="IPR044514">
    <property type="entry name" value="VIN3-like"/>
</dbReference>
<evidence type="ECO:0000259" key="7">
    <source>
        <dbReference type="Pfam" id="PF07227"/>
    </source>
</evidence>
<evidence type="ECO:0000313" key="11">
    <source>
        <dbReference type="Proteomes" id="UP001157006"/>
    </source>
</evidence>
<evidence type="ECO:0000256" key="1">
    <source>
        <dbReference type="ARBA" id="ARBA00004123"/>
    </source>
</evidence>
<feature type="compositionally biased region" description="Basic and acidic residues" evidence="6">
    <location>
        <begin position="27"/>
        <end position="36"/>
    </location>
</feature>
<feature type="domain" description="Oberon-like PHD finger" evidence="7">
    <location>
        <begin position="91"/>
        <end position="209"/>
    </location>
</feature>
<evidence type="ECO:0008006" key="12">
    <source>
        <dbReference type="Google" id="ProtNLM"/>
    </source>
</evidence>
<feature type="domain" description="VIN3-like fibronectin type-III" evidence="8">
    <location>
        <begin position="298"/>
        <end position="354"/>
    </location>
</feature>
<evidence type="ECO:0000256" key="2">
    <source>
        <dbReference type="ARBA" id="ARBA00022723"/>
    </source>
</evidence>
<name>A0AAV1BE75_VICFA</name>
<sequence>MDLEDKFLVKVSGVQSLSSSVQSTPEKNGHSDDASRSSELLQEFMKHGPKKELLQTCFDKDKKNTSSKNRMTEGKSSGKDSDFGHPSTWICKNAACRAVLSMDDTFCRRCSCCICHLFDDNKDPSLWLVCTSESTLGDSCELSCHIECALQHEKVGVVDHGQLMQLDGGYCCASCGKVTGILGCWKKQLNIAKDARRVDVLCYRIYMSYRLLNGTSKFKDLHQMVQEAKAKLETEVGPLDGVSAKMARGIVSRLPIASDVQRLCTLAIEKADSWLATAPNLNPGSKEGSLPAPCKFVFEESRDEPHTKDPVSVFPKSQRRILISDLQPCTEYTFRIVSYTDMGDLGHSEAKCFTKSIEIIQHKISKSVASNHKKLNSQAGGDFSTITGPRFKVQDLGKILRLAWAQERGYFEECCSADVKNCCGQGEMNKPKISETWFPSDSRGLDLNVVSVPDLNEDLTPPFESSRDEGIGCTLLQAVEAIDDAASHDLQKNDLARSHRSGDSQTWAHGPREVSAVDSRVYAAGRKRSASTNEEGHDCDSTLINGSPLRMPDSSRSLDENFEYCVKVIRWLECEGHIKQEFRLKLLTWFSLRSTEQERRVVNTFIQTLMDDPSSLAGQLVDSFSDIVSSKRPRNGFSSKAGASK</sequence>
<evidence type="ECO:0000256" key="6">
    <source>
        <dbReference type="SAM" id="MobiDB-lite"/>
    </source>
</evidence>
<evidence type="ECO:0000259" key="8">
    <source>
        <dbReference type="Pfam" id="PF23376"/>
    </source>
</evidence>
<comment type="subcellular location">
    <subcellularLocation>
        <location evidence="1">Nucleus</location>
    </subcellularLocation>
</comment>
<feature type="compositionally biased region" description="Low complexity" evidence="6">
    <location>
        <begin position="13"/>
        <end position="23"/>
    </location>
</feature>
<dbReference type="Gene3D" id="2.60.40.10">
    <property type="entry name" value="Immunoglobulins"/>
    <property type="match status" value="1"/>
</dbReference>
<feature type="domain" description="VIN3-like C-terminal" evidence="9">
    <location>
        <begin position="559"/>
        <end position="632"/>
    </location>
</feature>
<dbReference type="GO" id="GO:0010048">
    <property type="term" value="P:vernalization response"/>
    <property type="evidence" value="ECO:0007669"/>
    <property type="project" value="InterPro"/>
</dbReference>
<dbReference type="Pfam" id="PF23380">
    <property type="entry name" value="VIN3_C"/>
    <property type="match status" value="1"/>
</dbReference>
<feature type="region of interest" description="Disordered" evidence="6">
    <location>
        <begin position="62"/>
        <end position="82"/>
    </location>
</feature>
<dbReference type="SUPFAM" id="SSF49265">
    <property type="entry name" value="Fibronectin type III"/>
    <property type="match status" value="1"/>
</dbReference>
<organism evidence="10 11">
    <name type="scientific">Vicia faba</name>
    <name type="common">Broad bean</name>
    <name type="synonym">Faba vulgaris</name>
    <dbReference type="NCBI Taxonomy" id="3906"/>
    <lineage>
        <taxon>Eukaryota</taxon>
        <taxon>Viridiplantae</taxon>
        <taxon>Streptophyta</taxon>
        <taxon>Embryophyta</taxon>
        <taxon>Tracheophyta</taxon>
        <taxon>Spermatophyta</taxon>
        <taxon>Magnoliopsida</taxon>
        <taxon>eudicotyledons</taxon>
        <taxon>Gunneridae</taxon>
        <taxon>Pentapetalae</taxon>
        <taxon>rosids</taxon>
        <taxon>fabids</taxon>
        <taxon>Fabales</taxon>
        <taxon>Fabaceae</taxon>
        <taxon>Papilionoideae</taxon>
        <taxon>50 kb inversion clade</taxon>
        <taxon>NPAAA clade</taxon>
        <taxon>Hologalegina</taxon>
        <taxon>IRL clade</taxon>
        <taxon>Fabeae</taxon>
        <taxon>Vicia</taxon>
    </lineage>
</organism>
<evidence type="ECO:0000256" key="5">
    <source>
        <dbReference type="ARBA" id="ARBA00023242"/>
    </source>
</evidence>
<dbReference type="AlphaFoldDB" id="A0AAV1BE75"/>
<dbReference type="InterPro" id="IPR036116">
    <property type="entry name" value="FN3_sf"/>
</dbReference>
<dbReference type="Proteomes" id="UP001157006">
    <property type="component" value="Chromosome 6"/>
</dbReference>
<keyword evidence="3" id="KW-0863">Zinc-finger</keyword>
<feature type="region of interest" description="Disordered" evidence="6">
    <location>
        <begin position="526"/>
        <end position="552"/>
    </location>
</feature>
<keyword evidence="11" id="KW-1185">Reference proteome</keyword>
<proteinExistence type="predicted"/>
<reference evidence="10 11" key="1">
    <citation type="submission" date="2023-01" db="EMBL/GenBank/DDBJ databases">
        <authorList>
            <person name="Kreplak J."/>
        </authorList>
    </citation>
    <scope>NUCLEOTIDE SEQUENCE [LARGE SCALE GENOMIC DNA]</scope>
</reference>
<dbReference type="InterPro" id="IPR013783">
    <property type="entry name" value="Ig-like_fold"/>
</dbReference>
<dbReference type="GO" id="GO:0008270">
    <property type="term" value="F:zinc ion binding"/>
    <property type="evidence" value="ECO:0007669"/>
    <property type="project" value="UniProtKB-KW"/>
</dbReference>
<keyword evidence="4" id="KW-0862">Zinc</keyword>
<dbReference type="InterPro" id="IPR056990">
    <property type="entry name" value="VIN3-like_C"/>
</dbReference>
<evidence type="ECO:0000259" key="9">
    <source>
        <dbReference type="Pfam" id="PF23380"/>
    </source>
</evidence>
<feature type="region of interest" description="Disordered" evidence="6">
    <location>
        <begin position="13"/>
        <end position="39"/>
    </location>
</feature>
<dbReference type="EMBL" id="OX451741">
    <property type="protein sequence ID" value="CAI8619815.1"/>
    <property type="molecule type" value="Genomic_DNA"/>
</dbReference>
<dbReference type="GO" id="GO:0040029">
    <property type="term" value="P:epigenetic regulation of gene expression"/>
    <property type="evidence" value="ECO:0007669"/>
    <property type="project" value="InterPro"/>
</dbReference>
<evidence type="ECO:0000256" key="3">
    <source>
        <dbReference type="ARBA" id="ARBA00022771"/>
    </source>
</evidence>
<dbReference type="PANTHER" id="PTHR46286:SF1">
    <property type="entry name" value="VIN3-LIKE PROTEIN 1"/>
    <property type="match status" value="1"/>
</dbReference>
<evidence type="ECO:0000256" key="4">
    <source>
        <dbReference type="ARBA" id="ARBA00022833"/>
    </source>
</evidence>
<dbReference type="Pfam" id="PF07227">
    <property type="entry name" value="PHD_Oberon"/>
    <property type="match status" value="1"/>
</dbReference>
<keyword evidence="2" id="KW-0479">Metal-binding</keyword>
<accession>A0AAV1BE75</accession>
<dbReference type="PANTHER" id="PTHR46286">
    <property type="entry name" value="VIN3-LIKE PROTEIN 2-RELATED"/>
    <property type="match status" value="1"/>
</dbReference>
<dbReference type="InterPro" id="IPR058585">
    <property type="entry name" value="Fn3_VIN3"/>
</dbReference>
<evidence type="ECO:0000313" key="10">
    <source>
        <dbReference type="EMBL" id="CAI8619815.1"/>
    </source>
</evidence>
<gene>
    <name evidence="10" type="ORF">VFH_VI189560</name>
</gene>
<keyword evidence="5" id="KW-0539">Nucleus</keyword>
<dbReference type="InterPro" id="IPR032881">
    <property type="entry name" value="Oberon-like_PHD"/>
</dbReference>
<protein>
    <recommendedName>
        <fullName evidence="12">VIN3-like protein 1</fullName>
    </recommendedName>
</protein>
<dbReference type="Pfam" id="PF23376">
    <property type="entry name" value="Fn3_VIN3"/>
    <property type="match status" value="1"/>
</dbReference>
<dbReference type="GO" id="GO:0005634">
    <property type="term" value="C:nucleus"/>
    <property type="evidence" value="ECO:0007669"/>
    <property type="project" value="UniProtKB-SubCell"/>
</dbReference>